<sequence length="1313" mass="147606">MTTTTTVKHKLHEATDKTKTKAQAAVEFARQAERLGQYAPDQENGATGSTHAVEARFITAQDPVVQTADGGRLPAVPIEEATKLNKLKDILEGRDPSESEPVAGELRESRDGTIHGVRPSSADAEDVKGTDAPLGESKAPSKTNPMFPPVPVYGPPSTLRKLHCVQLRISSAILSFCFLLVIILGATFTSIPNIAEYIWIRLKGQNPDKGRPFFEEEERRKKVRKAAEVAWKKQRTAKSEKPVDDNEDGKEGDEFVPLEGGPDELKCDVRYYARRVGLDCETFEVQTEDGFIIDLWHLYNPRDYERTDDSERAPHAPDVFRRTTSCNGVPGSRYPQGQKKYPILMIHGLLQSAGAYCTNDDDSLAFFLAKSGYDVWLGNNRCGFNPRHTMLDHNDPRMWAWNIRQMGVMDLPALISRVLSETGFEKLGLIAHSQGTTQSLVAMAKEQRPEIGDKISVFCALAPAAYAGPLIQKAYFKFMQVISPSMFRVVFGIHAFIPLMMTMHSLLPGKIYGAMGYRVFSFLFNWTDERWDQGLRDRLFQFSPVYVSAESMRWWLGRECFAKHKCILSTREEKTLEEKEDEDEDRSRSPSRDESDDTDEDDTHPGDSMVGEKKRGSNKRDSSRARFAWYGPHTPPFAFWVCGADELVDGRRLLRRFERNREPFVDVVHSKVIEGYEHLDVIWAMDAIEKVGKEVREVLWKTAPEDARRVCRTPRGCEAIDSFYHRSRKQREGARREVDATAGEWSHKGAEQVKGFEQVGRGDGKGYGALEAEKSIYFLDSEKVTEHGRNRAATTSIPHASGGLKSLNYQGSFKSPPRPISDGREACDPDRRYQTRGGEACGAVKMPKKAIDSRIPALIRNGAQEKKRSFFVVVGDRQKDVIVNLYHILLNVDVKLNKSVLWAYKNKLLGFSSHRKKREKKIKSEIKRGIRDIDTEDPFELFVSTQNIRYVYYKETEKILGNTYGMCILQDFEALTPNLLARTIETVEGGGLVILLLKGMNSLKQLYTMSMDIHSRYRTEAHSDVVARFNERFLLSLGKCDSCLVVDDELNVLPISGGKHVKQLPPPDQELEGKTPKAKELEEIKESLADTPPVGDLVKLAKTVDQAKALLTFVDAIAEKTLQSTVTLTAARGRGKSAALGVAIAAAIAHGYSNIFITSPSPENLKTLFEFVFKGFDALGYMEHQDYNILQSTHAEFNKAIVRVNVHRQHRQTIQYIQPQDANQLGQAELLVIDEAAAIPLPLVRKLMGPYLVFMASTINGYEGTGRSLSLKLINQLRLLERRARTAQSLPWPAARCARLHCPSLFDTPRAIL</sequence>
<evidence type="ECO:0000313" key="1">
    <source>
        <dbReference type="EMBL" id="KAJ8107961.1"/>
    </source>
</evidence>
<evidence type="ECO:0000313" key="2">
    <source>
        <dbReference type="Proteomes" id="UP001153331"/>
    </source>
</evidence>
<accession>A0ACC2HXY9</accession>
<comment type="caution">
    <text evidence="1">The sequence shown here is derived from an EMBL/GenBank/DDBJ whole genome shotgun (WGS) entry which is preliminary data.</text>
</comment>
<keyword evidence="2" id="KW-1185">Reference proteome</keyword>
<name>A0ACC2HXY9_9PLEO</name>
<proteinExistence type="predicted"/>
<dbReference type="Proteomes" id="UP001153331">
    <property type="component" value="Unassembled WGS sequence"/>
</dbReference>
<organism evidence="1 2">
    <name type="scientific">Boeremia exigua</name>
    <dbReference type="NCBI Taxonomy" id="749465"/>
    <lineage>
        <taxon>Eukaryota</taxon>
        <taxon>Fungi</taxon>
        <taxon>Dikarya</taxon>
        <taxon>Ascomycota</taxon>
        <taxon>Pezizomycotina</taxon>
        <taxon>Dothideomycetes</taxon>
        <taxon>Pleosporomycetidae</taxon>
        <taxon>Pleosporales</taxon>
        <taxon>Pleosporineae</taxon>
        <taxon>Didymellaceae</taxon>
        <taxon>Boeremia</taxon>
    </lineage>
</organism>
<dbReference type="EMBL" id="JAPHNI010000828">
    <property type="protein sequence ID" value="KAJ8107961.1"/>
    <property type="molecule type" value="Genomic_DNA"/>
</dbReference>
<reference evidence="1" key="1">
    <citation type="submission" date="2022-11" db="EMBL/GenBank/DDBJ databases">
        <title>Genome Sequence of Boeremia exigua.</title>
        <authorList>
            <person name="Buettner E."/>
        </authorList>
    </citation>
    <scope>NUCLEOTIDE SEQUENCE</scope>
    <source>
        <strain evidence="1">CU02</strain>
    </source>
</reference>
<gene>
    <name evidence="1" type="ORF">OPT61_g8505</name>
</gene>
<protein>
    <submittedName>
        <fullName evidence="1">Uncharacterized protein</fullName>
    </submittedName>
</protein>